<evidence type="ECO:0000313" key="4">
    <source>
        <dbReference type="Proteomes" id="UP001206128"/>
    </source>
</evidence>
<accession>A0AAE3GBN7</accession>
<protein>
    <submittedName>
        <fullName evidence="3">Uncharacterized protein</fullName>
    </submittedName>
</protein>
<dbReference type="Proteomes" id="UP001206128">
    <property type="component" value="Unassembled WGS sequence"/>
</dbReference>
<organism evidence="3 4">
    <name type="scientific">Goodfellowiella coeruleoviolacea</name>
    <dbReference type="NCBI Taxonomy" id="334858"/>
    <lineage>
        <taxon>Bacteria</taxon>
        <taxon>Bacillati</taxon>
        <taxon>Actinomycetota</taxon>
        <taxon>Actinomycetes</taxon>
        <taxon>Pseudonocardiales</taxon>
        <taxon>Pseudonocardiaceae</taxon>
        <taxon>Goodfellowiella</taxon>
    </lineage>
</organism>
<proteinExistence type="predicted"/>
<evidence type="ECO:0000256" key="2">
    <source>
        <dbReference type="SAM" id="Phobius"/>
    </source>
</evidence>
<feature type="region of interest" description="Disordered" evidence="1">
    <location>
        <begin position="83"/>
        <end position="111"/>
    </location>
</feature>
<feature type="transmembrane region" description="Helical" evidence="2">
    <location>
        <begin position="51"/>
        <end position="75"/>
    </location>
</feature>
<keyword evidence="2" id="KW-0472">Membrane</keyword>
<evidence type="ECO:0000313" key="3">
    <source>
        <dbReference type="EMBL" id="MCP2164853.1"/>
    </source>
</evidence>
<evidence type="ECO:0000256" key="1">
    <source>
        <dbReference type="SAM" id="MobiDB-lite"/>
    </source>
</evidence>
<dbReference type="EMBL" id="JAMTCK010000003">
    <property type="protein sequence ID" value="MCP2164853.1"/>
    <property type="molecule type" value="Genomic_DNA"/>
</dbReference>
<comment type="caution">
    <text evidence="3">The sequence shown here is derived from an EMBL/GenBank/DDBJ whole genome shotgun (WGS) entry which is preliminary data.</text>
</comment>
<keyword evidence="2" id="KW-0812">Transmembrane</keyword>
<keyword evidence="2" id="KW-1133">Transmembrane helix</keyword>
<reference evidence="3" key="1">
    <citation type="submission" date="2022-06" db="EMBL/GenBank/DDBJ databases">
        <title>Genomic Encyclopedia of Archaeal and Bacterial Type Strains, Phase II (KMG-II): from individual species to whole genera.</title>
        <authorList>
            <person name="Goeker M."/>
        </authorList>
    </citation>
    <scope>NUCLEOTIDE SEQUENCE</scope>
    <source>
        <strain evidence="3">DSM 43935</strain>
    </source>
</reference>
<keyword evidence="4" id="KW-1185">Reference proteome</keyword>
<name>A0AAE3GBN7_9PSEU</name>
<dbReference type="AlphaFoldDB" id="A0AAE3GBN7"/>
<gene>
    <name evidence="3" type="ORF">LX83_001693</name>
</gene>
<sequence>MGWVMAARFPDHAHAAPAIAPRAGAIPGGGTVETASALVPLPAPTEVVVDVTALLVFLALGLVAFAVLGGLWLHLITTFPLDDRPTNRQPRHVSARPHDAPTEPTAPGSGRVLAMAGLPLGHVPTNQVHCGQEAAA</sequence>